<feature type="coiled-coil region" evidence="1">
    <location>
        <begin position="413"/>
        <end position="440"/>
    </location>
</feature>
<gene>
    <name evidence="3" type="ORF">CMQ_2569</name>
</gene>
<organism evidence="4">
    <name type="scientific">Grosmannia clavigera (strain kw1407 / UAMH 11150)</name>
    <name type="common">Blue stain fungus</name>
    <name type="synonym">Graphiocladiella clavigera</name>
    <dbReference type="NCBI Taxonomy" id="655863"/>
    <lineage>
        <taxon>Eukaryota</taxon>
        <taxon>Fungi</taxon>
        <taxon>Dikarya</taxon>
        <taxon>Ascomycota</taxon>
        <taxon>Pezizomycotina</taxon>
        <taxon>Sordariomycetes</taxon>
        <taxon>Sordariomycetidae</taxon>
        <taxon>Ophiostomatales</taxon>
        <taxon>Ophiostomataceae</taxon>
        <taxon>Leptographium</taxon>
    </lineage>
</organism>
<dbReference type="InParanoid" id="F0XH91"/>
<feature type="region of interest" description="Disordered" evidence="2">
    <location>
        <begin position="1"/>
        <end position="88"/>
    </location>
</feature>
<dbReference type="AlphaFoldDB" id="F0XH91"/>
<feature type="compositionally biased region" description="Low complexity" evidence="2">
    <location>
        <begin position="674"/>
        <end position="685"/>
    </location>
</feature>
<feature type="coiled-coil region" evidence="1">
    <location>
        <begin position="261"/>
        <end position="313"/>
    </location>
</feature>
<dbReference type="STRING" id="655863.F0XH91"/>
<feature type="region of interest" description="Disordered" evidence="2">
    <location>
        <begin position="491"/>
        <end position="596"/>
    </location>
</feature>
<feature type="compositionally biased region" description="Basic and acidic residues" evidence="2">
    <location>
        <begin position="250"/>
        <end position="259"/>
    </location>
</feature>
<feature type="compositionally biased region" description="Polar residues" evidence="2">
    <location>
        <begin position="525"/>
        <end position="535"/>
    </location>
</feature>
<dbReference type="GeneID" id="25975572"/>
<feature type="region of interest" description="Disordered" evidence="2">
    <location>
        <begin position="635"/>
        <end position="707"/>
    </location>
</feature>
<feature type="compositionally biased region" description="Low complexity" evidence="2">
    <location>
        <begin position="353"/>
        <end position="362"/>
    </location>
</feature>
<dbReference type="PANTHER" id="PTHR38120">
    <property type="entry name" value="EXPRESSED PROTEIN"/>
    <property type="match status" value="1"/>
</dbReference>
<feature type="compositionally biased region" description="Low complexity" evidence="2">
    <location>
        <begin position="14"/>
        <end position="40"/>
    </location>
</feature>
<evidence type="ECO:0000313" key="3">
    <source>
        <dbReference type="EMBL" id="EFX02640.1"/>
    </source>
</evidence>
<keyword evidence="1" id="KW-0175">Coiled coil</keyword>
<dbReference type="Proteomes" id="UP000007796">
    <property type="component" value="Unassembled WGS sequence"/>
</dbReference>
<feature type="region of interest" description="Disordered" evidence="2">
    <location>
        <begin position="736"/>
        <end position="761"/>
    </location>
</feature>
<name>F0XH91_GROCL</name>
<accession>F0XH91</accession>
<dbReference type="RefSeq" id="XP_014172122.1">
    <property type="nucleotide sequence ID" value="XM_014316647.1"/>
</dbReference>
<feature type="compositionally biased region" description="Polar residues" evidence="2">
    <location>
        <begin position="50"/>
        <end position="64"/>
    </location>
</feature>
<evidence type="ECO:0000256" key="1">
    <source>
        <dbReference type="SAM" id="Coils"/>
    </source>
</evidence>
<feature type="region of interest" description="Disordered" evidence="2">
    <location>
        <begin position="353"/>
        <end position="375"/>
    </location>
</feature>
<feature type="region of interest" description="Disordered" evidence="2">
    <location>
        <begin position="182"/>
        <end position="259"/>
    </location>
</feature>
<dbReference type="EMBL" id="GL629769">
    <property type="protein sequence ID" value="EFX02640.1"/>
    <property type="molecule type" value="Genomic_DNA"/>
</dbReference>
<evidence type="ECO:0000256" key="2">
    <source>
        <dbReference type="SAM" id="MobiDB-lite"/>
    </source>
</evidence>
<sequence>MSTPMTKRPFEAGRTSPSKSSSPARTSRSTTPGGEKTGTSIGSGGTTAGNNAVRTRSIRSSTLVSGRAGAAAGAHRRDSSRLSTATGADVAAATEAQEAARAETVALLDDLKERLTQAESQAEQFRRLADVQQAKLDEALREQARLEERTHEYDEQVEALQSEKREMGRQMQQMETIYEAEHSAMTREKEDMANREEEMQAVIQRLKDSLAQRNNNASGDDEGRPSRQSGNNSPGLDSSGGSFAPPSSLHRSDSRNNSKLLLQKDKLIESLRLELAEAQIKLVESENQGGGRLREVERQLMEARMANARLMEDNESYQLLLQEKTLKGDFGTADFGYLSGSGNGGLGSTAANNTAGSSAAASGEGGATTPNETRSANQDALAALEGRGSSLADELSGAAGNDSDSESGAVAVVEVASESQRRLEAELKSLQDQNKALTLYINKIIERLLEHQEFQYILDRSSDGKPPPAPTSLPATSAGVNASASAMASARTSASSSASSSVSGANTNKDLPPPPASQLSQQQAGSIHNYLSRTKSMAVGGSNASRVRPRPASAVHESAHSHPDTAPSIPISLSRSTSVRRQRPMSEQYVRHGGMSGPSAASVINAMYKGPDGPLSPSFRNSGYLFGGVNGANGGTGGSGGPNSSRSSIHGPRSPALPALSTSGNFPGMRSETSSVSGDWDSISSPKSLSPPRQMEKTSFTGSKPRPLRLVQENTDLVKVDLGVNKRASWIGWAFGGKKDDGSHSPMHTSVALASSEPIQE</sequence>
<dbReference type="eggNOG" id="ENOG502QVZ5">
    <property type="taxonomic scope" value="Eukaryota"/>
</dbReference>
<proteinExistence type="predicted"/>
<feature type="compositionally biased region" description="Basic and acidic residues" evidence="2">
    <location>
        <begin position="182"/>
        <end position="198"/>
    </location>
</feature>
<evidence type="ECO:0000313" key="4">
    <source>
        <dbReference type="Proteomes" id="UP000007796"/>
    </source>
</evidence>
<dbReference type="PANTHER" id="PTHR38120:SF1">
    <property type="entry name" value="M PROTEIN, SEROTYPE 2.1"/>
    <property type="match status" value="1"/>
</dbReference>
<feature type="region of interest" description="Disordered" evidence="2">
    <location>
        <begin position="459"/>
        <end position="478"/>
    </location>
</feature>
<keyword evidence="4" id="KW-1185">Reference proteome</keyword>
<protein>
    <submittedName>
        <fullName evidence="3">M serotype protein</fullName>
    </submittedName>
</protein>
<dbReference type="HOGENOM" id="CLU_015321_0_0_1"/>
<feature type="compositionally biased region" description="Low complexity" evidence="2">
    <location>
        <begin position="491"/>
        <end position="507"/>
    </location>
</feature>
<feature type="compositionally biased region" description="Polar residues" evidence="2">
    <location>
        <begin position="226"/>
        <end position="241"/>
    </location>
</feature>
<reference evidence="3 4" key="1">
    <citation type="journal article" date="2011" name="Proc. Natl. Acad. Sci. U.S.A.">
        <title>Genome and transcriptome analyses of the mountain pine beetle-fungal symbiont Grosmannia clavigera, a lodgepole pine pathogen.</title>
        <authorList>
            <person name="DiGuistini S."/>
            <person name="Wang Y."/>
            <person name="Liao N.Y."/>
            <person name="Taylor G."/>
            <person name="Tanguay P."/>
            <person name="Feau N."/>
            <person name="Henrissat B."/>
            <person name="Chan S.K."/>
            <person name="Hesse-Orce U."/>
            <person name="Alamouti S.M."/>
            <person name="Tsui C.K.M."/>
            <person name="Docking R.T."/>
            <person name="Levasseur A."/>
            <person name="Haridas S."/>
            <person name="Robertson G."/>
            <person name="Birol I."/>
            <person name="Holt R.A."/>
            <person name="Marra M.A."/>
            <person name="Hamelin R.C."/>
            <person name="Hirst M."/>
            <person name="Jones S.J.M."/>
            <person name="Bohlmann J."/>
            <person name="Breuil C."/>
        </authorList>
    </citation>
    <scope>NUCLEOTIDE SEQUENCE [LARGE SCALE GENOMIC DNA]</scope>
    <source>
        <strain evidence="4">kw1407 / UAMH 11150</strain>
    </source>
</reference>
<dbReference type="OrthoDB" id="2121319at2759"/>